<dbReference type="Pfam" id="PF14226">
    <property type="entry name" value="DIOX_N"/>
    <property type="match status" value="1"/>
</dbReference>
<dbReference type="InterPro" id="IPR050295">
    <property type="entry name" value="Plant_2OG-oxidoreductases"/>
</dbReference>
<dbReference type="SUPFAM" id="SSF51197">
    <property type="entry name" value="Clavaminate synthase-like"/>
    <property type="match status" value="1"/>
</dbReference>
<feature type="domain" description="Non-haem dioxygenase N-terminal" evidence="3">
    <location>
        <begin position="54"/>
        <end position="134"/>
    </location>
</feature>
<evidence type="ECO:0000259" key="3">
    <source>
        <dbReference type="Pfam" id="PF14226"/>
    </source>
</evidence>
<gene>
    <name evidence="4" type="ORF">L1049_001066</name>
</gene>
<comment type="caution">
    <text evidence="4">The sequence shown here is derived from an EMBL/GenBank/DDBJ whole genome shotgun (WGS) entry which is preliminary data.</text>
</comment>
<protein>
    <recommendedName>
        <fullName evidence="3">Non-haem dioxygenase N-terminal domain-containing protein</fullName>
    </recommendedName>
</protein>
<keyword evidence="1" id="KW-0479">Metal-binding</keyword>
<evidence type="ECO:0000313" key="5">
    <source>
        <dbReference type="Proteomes" id="UP001415857"/>
    </source>
</evidence>
<dbReference type="Proteomes" id="UP001415857">
    <property type="component" value="Unassembled WGS sequence"/>
</dbReference>
<dbReference type="Gene3D" id="2.60.120.330">
    <property type="entry name" value="B-lactam Antibiotic, Isopenicillin N Synthase, Chain"/>
    <property type="match status" value="1"/>
</dbReference>
<accession>A0AAP0R591</accession>
<evidence type="ECO:0000313" key="4">
    <source>
        <dbReference type="EMBL" id="KAK9269295.1"/>
    </source>
</evidence>
<dbReference type="InterPro" id="IPR026992">
    <property type="entry name" value="DIOX_N"/>
</dbReference>
<dbReference type="EMBL" id="JBBPBK010000015">
    <property type="protein sequence ID" value="KAK9269295.1"/>
    <property type="molecule type" value="Genomic_DNA"/>
</dbReference>
<evidence type="ECO:0000256" key="1">
    <source>
        <dbReference type="ARBA" id="ARBA00022723"/>
    </source>
</evidence>
<sequence length="136" mass="15497">MEAKAVSVGSSLLVPPVKEVAKESMNSIPSRYVRPFEDEECLLVSDTNMLVHEVPVIDMHSLLCTKSMDSELAKLHFACKEWGFFQLVNHGVSSQLVERIKMEIQEFFNLPIEEKKKFWQYQGEVEGFGQAFVVSI</sequence>
<keyword evidence="5" id="KW-1185">Reference proteome</keyword>
<name>A0AAP0R591_LIQFO</name>
<organism evidence="4 5">
    <name type="scientific">Liquidambar formosana</name>
    <name type="common">Formosan gum</name>
    <dbReference type="NCBI Taxonomy" id="63359"/>
    <lineage>
        <taxon>Eukaryota</taxon>
        <taxon>Viridiplantae</taxon>
        <taxon>Streptophyta</taxon>
        <taxon>Embryophyta</taxon>
        <taxon>Tracheophyta</taxon>
        <taxon>Spermatophyta</taxon>
        <taxon>Magnoliopsida</taxon>
        <taxon>eudicotyledons</taxon>
        <taxon>Gunneridae</taxon>
        <taxon>Pentapetalae</taxon>
        <taxon>Saxifragales</taxon>
        <taxon>Altingiaceae</taxon>
        <taxon>Liquidambar</taxon>
    </lineage>
</organism>
<evidence type="ECO:0000256" key="2">
    <source>
        <dbReference type="ARBA" id="ARBA00023004"/>
    </source>
</evidence>
<dbReference type="InterPro" id="IPR027443">
    <property type="entry name" value="IPNS-like_sf"/>
</dbReference>
<proteinExistence type="predicted"/>
<keyword evidence="2" id="KW-0408">Iron</keyword>
<dbReference type="PANTHER" id="PTHR47991">
    <property type="entry name" value="OXOGLUTARATE/IRON-DEPENDENT DIOXYGENASE"/>
    <property type="match status" value="1"/>
</dbReference>
<dbReference type="GO" id="GO:0046872">
    <property type="term" value="F:metal ion binding"/>
    <property type="evidence" value="ECO:0007669"/>
    <property type="project" value="UniProtKB-KW"/>
</dbReference>
<reference evidence="4 5" key="1">
    <citation type="journal article" date="2024" name="Plant J.">
        <title>Genome sequences and population genomics reveal climatic adaptation and genomic divergence between two closely related sweetgum species.</title>
        <authorList>
            <person name="Xu W.Q."/>
            <person name="Ren C.Q."/>
            <person name="Zhang X.Y."/>
            <person name="Comes H.P."/>
            <person name="Liu X.H."/>
            <person name="Li Y.G."/>
            <person name="Kettle C.J."/>
            <person name="Jalonen R."/>
            <person name="Gaisberger H."/>
            <person name="Ma Y.Z."/>
            <person name="Qiu Y.X."/>
        </authorList>
    </citation>
    <scope>NUCLEOTIDE SEQUENCE [LARGE SCALE GENOMIC DNA]</scope>
    <source>
        <strain evidence="4">Hangzhou</strain>
    </source>
</reference>
<dbReference type="AlphaFoldDB" id="A0AAP0R591"/>